<dbReference type="GO" id="GO:0051301">
    <property type="term" value="P:cell division"/>
    <property type="evidence" value="ECO:0007669"/>
    <property type="project" value="UniProtKB-KW"/>
</dbReference>
<sequence>MSDTEPEKGARDTHYEVDLDTEPDPDAGKPVYADVVTHDHDTRPIIPASLRRGNRKAAARRFLGRLAHRLGYHSLRTPWYAALALWWAPAGLWKVLAYAARWAFDSDTMARAKVTPDPDMALKFMAVADKHRRNRLPWFGVGLLAAVAAAAALMVLAPWWGKVLAAAVLLPVLAKVGHPPDKRIVHAAVVTPRFRKLNPDIVLRAYYAAKLGDPDKKGQQVTFGSVMRREGDGSAVLVDLPYGKGFGHVLKAKEDLASGLDVAVSQVFLTRDPSSNRRHKLWVADRDPLSIPAGRTPLLKLQPTDIWQPAPLGLDERGKPVTLLMMWVSILVGAQPRQGKSFTARLLALYAALDPYVKMCVFDGKGSPDWRKFKLVADRCSFGFAMSRDGDPLEIFVQTLRELKDEVQWRYQRLSELPVDVCPEGKLTRELARDPRFGMPVRFVLIDECQEYFDTGDKELDKEIAKLLVFLVKVAPAAGVIVVDATQKPSGVGTGDVANSFISYRDQHQVRIALRTGSGQVSDLVLGQGSATEGYDSSALLPTYKGVGLLRGASDDTPTVRFHLADAEDAEKILIAARRLREQAGTLSGMAAGEDVTRDVRDVLYDVQQVFYGGEDKLTWRLLADRLRQQLPEGYAQETQESISALLRELGVPSENVRDSETGDTLKGCKLAAIRQAAERRELESSGSGSGRAASR</sequence>
<proteinExistence type="predicted"/>
<keyword evidence="3" id="KW-0132">Cell division</keyword>
<accession>A0A1V0AC00</accession>
<keyword evidence="2" id="KW-0812">Transmembrane</keyword>
<keyword evidence="2" id="KW-0472">Membrane</keyword>
<keyword evidence="3" id="KW-0131">Cell cycle</keyword>
<gene>
    <name evidence="3" type="ORF">BKM31_44850</name>
</gene>
<name>A0A1V0AC00_9ACTN</name>
<evidence type="ECO:0000256" key="2">
    <source>
        <dbReference type="SAM" id="Phobius"/>
    </source>
</evidence>
<dbReference type="KEGG" id="noa:BKM31_44850"/>
<feature type="compositionally biased region" description="Basic and acidic residues" evidence="1">
    <location>
        <begin position="1"/>
        <end position="17"/>
    </location>
</feature>
<evidence type="ECO:0000313" key="3">
    <source>
        <dbReference type="EMBL" id="AQZ67652.1"/>
    </source>
</evidence>
<evidence type="ECO:0000313" key="4">
    <source>
        <dbReference type="Proteomes" id="UP000190797"/>
    </source>
</evidence>
<dbReference type="Gene3D" id="3.40.50.300">
    <property type="entry name" value="P-loop containing nucleotide triphosphate hydrolases"/>
    <property type="match status" value="1"/>
</dbReference>
<evidence type="ECO:0000256" key="1">
    <source>
        <dbReference type="SAM" id="MobiDB-lite"/>
    </source>
</evidence>
<dbReference type="STRING" id="1909395.BKM31_44850"/>
<dbReference type="SUPFAM" id="SSF52540">
    <property type="entry name" value="P-loop containing nucleoside triphosphate hydrolases"/>
    <property type="match status" value="1"/>
</dbReference>
<dbReference type="OrthoDB" id="3315716at2"/>
<feature type="transmembrane region" description="Helical" evidence="2">
    <location>
        <begin position="138"/>
        <end position="160"/>
    </location>
</feature>
<keyword evidence="2" id="KW-1133">Transmembrane helix</keyword>
<keyword evidence="4" id="KW-1185">Reference proteome</keyword>
<organism evidence="3 4">
    <name type="scientific">[Actinomadura] parvosata subsp. kistnae</name>
    <dbReference type="NCBI Taxonomy" id="1909395"/>
    <lineage>
        <taxon>Bacteria</taxon>
        <taxon>Bacillati</taxon>
        <taxon>Actinomycetota</taxon>
        <taxon>Actinomycetes</taxon>
        <taxon>Streptosporangiales</taxon>
        <taxon>Streptosporangiaceae</taxon>
        <taxon>Nonomuraea</taxon>
    </lineage>
</organism>
<dbReference type="AlphaFoldDB" id="A0A1V0AC00"/>
<dbReference type="EMBL" id="CP017717">
    <property type="protein sequence ID" value="AQZ67652.1"/>
    <property type="molecule type" value="Genomic_DNA"/>
</dbReference>
<feature type="transmembrane region" description="Helical" evidence="2">
    <location>
        <begin position="79"/>
        <end position="104"/>
    </location>
</feature>
<reference evidence="4" key="1">
    <citation type="journal article" date="2017" name="Med. Chem. Commun.">
        <title>Nonomuraea sp. ATCC 55076 harbours the largest actinomycete chromosome to date and the kistamicin biosynthetic gene cluster.</title>
        <authorList>
            <person name="Nazari B."/>
            <person name="Forneris C.C."/>
            <person name="Gibson M.I."/>
            <person name="Moon K."/>
            <person name="Schramma K.R."/>
            <person name="Seyedsayamdost M.R."/>
        </authorList>
    </citation>
    <scope>NUCLEOTIDE SEQUENCE [LARGE SCALE GENOMIC DNA]</scope>
    <source>
        <strain evidence="4">ATCC 55076</strain>
    </source>
</reference>
<dbReference type="Proteomes" id="UP000190797">
    <property type="component" value="Chromosome"/>
</dbReference>
<dbReference type="InterPro" id="IPR027417">
    <property type="entry name" value="P-loop_NTPase"/>
</dbReference>
<dbReference type="RefSeq" id="WP_080043965.1">
    <property type="nucleotide sequence ID" value="NZ_CP017717.1"/>
</dbReference>
<protein>
    <submittedName>
        <fullName evidence="3">Cell division protein FtsK</fullName>
    </submittedName>
</protein>
<feature type="region of interest" description="Disordered" evidence="1">
    <location>
        <begin position="1"/>
        <end position="27"/>
    </location>
</feature>